<name>A0ABR4CHR5_9HELO</name>
<evidence type="ECO:0000259" key="5">
    <source>
        <dbReference type="SMART" id="SM00906"/>
    </source>
</evidence>
<dbReference type="PANTHER" id="PTHR31001:SF50">
    <property type="entry name" value="ZN(II)2CYS6 TRANSCRIPTION FACTOR (EUROFUNG)"/>
    <property type="match status" value="1"/>
</dbReference>
<dbReference type="InterPro" id="IPR007219">
    <property type="entry name" value="XnlR_reg_dom"/>
</dbReference>
<reference evidence="6 7" key="1">
    <citation type="journal article" date="2024" name="Commun. Biol.">
        <title>Comparative genomic analysis of thermophilic fungi reveals convergent evolutionary adaptations and gene losses.</title>
        <authorList>
            <person name="Steindorff A.S."/>
            <person name="Aguilar-Pontes M.V."/>
            <person name="Robinson A.J."/>
            <person name="Andreopoulos B."/>
            <person name="LaButti K."/>
            <person name="Kuo A."/>
            <person name="Mondo S."/>
            <person name="Riley R."/>
            <person name="Otillar R."/>
            <person name="Haridas S."/>
            <person name="Lipzen A."/>
            <person name="Grimwood J."/>
            <person name="Schmutz J."/>
            <person name="Clum A."/>
            <person name="Reid I.D."/>
            <person name="Moisan M.C."/>
            <person name="Butler G."/>
            <person name="Nguyen T.T.M."/>
            <person name="Dewar K."/>
            <person name="Conant G."/>
            <person name="Drula E."/>
            <person name="Henrissat B."/>
            <person name="Hansel C."/>
            <person name="Singer S."/>
            <person name="Hutchinson M.I."/>
            <person name="de Vries R.P."/>
            <person name="Natvig D.O."/>
            <person name="Powell A.J."/>
            <person name="Tsang A."/>
            <person name="Grigoriev I.V."/>
        </authorList>
    </citation>
    <scope>NUCLEOTIDE SEQUENCE [LARGE SCALE GENOMIC DNA]</scope>
    <source>
        <strain evidence="6 7">CBS 494.80</strain>
    </source>
</reference>
<dbReference type="Proteomes" id="UP001595075">
    <property type="component" value="Unassembled WGS sequence"/>
</dbReference>
<dbReference type="InterPro" id="IPR050613">
    <property type="entry name" value="Sec_Metabolite_Reg"/>
</dbReference>
<evidence type="ECO:0000256" key="1">
    <source>
        <dbReference type="ARBA" id="ARBA00004123"/>
    </source>
</evidence>
<dbReference type="Pfam" id="PF04082">
    <property type="entry name" value="Fungal_trans"/>
    <property type="match status" value="1"/>
</dbReference>
<comment type="caution">
    <text evidence="6">The sequence shown here is derived from an EMBL/GenBank/DDBJ whole genome shotgun (WGS) entry which is preliminary data.</text>
</comment>
<feature type="region of interest" description="Disordered" evidence="4">
    <location>
        <begin position="1"/>
        <end position="26"/>
    </location>
</feature>
<protein>
    <recommendedName>
        <fullName evidence="5">Xylanolytic transcriptional activator regulatory domain-containing protein</fullName>
    </recommendedName>
</protein>
<evidence type="ECO:0000313" key="6">
    <source>
        <dbReference type="EMBL" id="KAL2069299.1"/>
    </source>
</evidence>
<feature type="domain" description="Xylanolytic transcriptional activator regulatory" evidence="5">
    <location>
        <begin position="220"/>
        <end position="293"/>
    </location>
</feature>
<evidence type="ECO:0000256" key="3">
    <source>
        <dbReference type="ARBA" id="ARBA00023242"/>
    </source>
</evidence>
<proteinExistence type="predicted"/>
<dbReference type="PANTHER" id="PTHR31001">
    <property type="entry name" value="UNCHARACTERIZED TRANSCRIPTIONAL REGULATORY PROTEIN"/>
    <property type="match status" value="1"/>
</dbReference>
<keyword evidence="7" id="KW-1185">Reference proteome</keyword>
<comment type="subcellular location">
    <subcellularLocation>
        <location evidence="1">Nucleus</location>
    </subcellularLocation>
</comment>
<organism evidence="6 7">
    <name type="scientific">Oculimacula yallundae</name>
    <dbReference type="NCBI Taxonomy" id="86028"/>
    <lineage>
        <taxon>Eukaryota</taxon>
        <taxon>Fungi</taxon>
        <taxon>Dikarya</taxon>
        <taxon>Ascomycota</taxon>
        <taxon>Pezizomycotina</taxon>
        <taxon>Leotiomycetes</taxon>
        <taxon>Helotiales</taxon>
        <taxon>Ploettnerulaceae</taxon>
        <taxon>Oculimacula</taxon>
    </lineage>
</organism>
<sequence length="618" mass="70299">MSTDSSGDGDGDGDTESDGFESLDQVAEEGDKYAGCSFWQSICEQIGGLHELVTEPSEHHHRKSNSSLSPAPDQAREAFSSLIAVNKPSIAPPIVLTNSQAAILTAAYISNVDPVFKVLHIPSLQKRIDSQFSSNKTPLKQKSIDILNAAVFFAAATSLTEDECTTHLQMSKMNAITSFKAMVEEGLARSHFMGRADMTCLQALVIFIGCLRSTDTSKAPWTMVAVVVRLAHMLMLHRDGNGLQYTPFEAEMRRRLWWQIVLLDIRASEDWYSDLMISDNSYNTCLPTNINDHDMRIDDTMAYVNQEGITEMTFGLMFHETSKTIKLLHVPLDSKQSLGFQERLKIVLDCQKQLNENFFPRYKSDTPISWATHTIGRLIIYKAWLLVHYPMKSQDWTAMESNVKREDLLMTSTMILELVHKLESNEDMKPWRWLFDTYIQWHALAVTLVELCVQGPSPLKDKAWAIVDILFDSWSKRVVDTSAGFIWWPLKKLHARADEIRKSYTSSPSMASEPDYGMPSLALSSREFDSHETFMNCVQSLPASAQYNSNQDQLWASNSNLAFDLEQTDLRISSFNVNAWDFNPDYHHMDPSTHANWNEWDVFMQDTTDHLLDPDFLR</sequence>
<evidence type="ECO:0000256" key="4">
    <source>
        <dbReference type="SAM" id="MobiDB-lite"/>
    </source>
</evidence>
<evidence type="ECO:0000313" key="7">
    <source>
        <dbReference type="Proteomes" id="UP001595075"/>
    </source>
</evidence>
<dbReference type="EMBL" id="JAZHXI010000008">
    <property type="protein sequence ID" value="KAL2069299.1"/>
    <property type="molecule type" value="Genomic_DNA"/>
</dbReference>
<keyword evidence="2" id="KW-0479">Metal-binding</keyword>
<dbReference type="SMART" id="SM00906">
    <property type="entry name" value="Fungal_trans"/>
    <property type="match status" value="1"/>
</dbReference>
<keyword evidence="3" id="KW-0539">Nucleus</keyword>
<accession>A0ABR4CHR5</accession>
<evidence type="ECO:0000256" key="2">
    <source>
        <dbReference type="ARBA" id="ARBA00022723"/>
    </source>
</evidence>
<feature type="compositionally biased region" description="Acidic residues" evidence="4">
    <location>
        <begin position="7"/>
        <end position="21"/>
    </location>
</feature>
<dbReference type="CDD" id="cd12148">
    <property type="entry name" value="fungal_TF_MHR"/>
    <property type="match status" value="1"/>
</dbReference>
<gene>
    <name evidence="6" type="ORF">VTL71DRAFT_15637</name>
</gene>